<dbReference type="PANTHER" id="PTHR45711:SF3">
    <property type="entry name" value="CLC CHANNEL"/>
    <property type="match status" value="1"/>
</dbReference>
<dbReference type="GO" id="GO:0005794">
    <property type="term" value="C:Golgi apparatus"/>
    <property type="evidence" value="ECO:0007669"/>
    <property type="project" value="TreeGrafter"/>
</dbReference>
<feature type="transmembrane region" description="Helical" evidence="9">
    <location>
        <begin position="515"/>
        <end position="534"/>
    </location>
</feature>
<keyword evidence="4 9" id="KW-1133">Transmembrane helix</keyword>
<sequence>MSSSTPPTQPVMRGGEEVDEITPLVGASHLHAGYGHGQARRRSSIASSSILTSHLSRDELALGDTAIGERLPSNAYTTIDWLHDLIKDAFRYRAVKSEQGVRGAFVAAYEDYQGWIVAALVGIITAFVAFFVDYAESALGDLKVGYCKRSPGIYGREACCFPKDECGDWKQWSDGFESSFAIYVVVAWMLAMGAGLVTKLTRTEIPADASTDGHLDHHHASADHQLPENRSAPNKVIYMAAGSGIPEIKLVLSGFEFPNLLSAKVLVVKAVGAALAVASGLCLGKEGPFVHISTSAGWVVARMFPQFRDNGRNMREMLSVACSSALAVAFGSPVGGVLFVYEEMSSHFPRKVLWRSFLCALVSAMMLKTLNPSRTGRLVLFETNYGVIYKPHNYFWFVFLGLCGGLFGAAFCKGSRLWTKKMKPFIDKYPLTELSIISVVTALLQYPNPITRQPALLMIKHLLNDCERHERENGWICQHERQDDKTEYYWWLVHAAVVKIVLTTVIVGAKVPSGLIVPALGAGAVFGRLVGQIVPDTSPAIFAMVGAAAFLAGVSRMTVSLTVIMLELTGEVEYIPPFMIAILTAKVVVDSLHEEGVNDHTVLGEYLEHEHASNIARSHGGLVEDVVPPAQSFHDMTIHIGPEYRILKQALAHKLHRMRRHGLRDAALVLLDDHEQLHGIISEAELDFAVNQEGFLSDAEPFDILAGPLAVFVDRSPLTINADAPLEMLVEMFYQLGLRHVVIIEEGSSRVLGVVLKQQFVMYLEHLRTR</sequence>
<keyword evidence="8" id="KW-0129">CBS domain</keyword>
<dbReference type="Proteomes" id="UP001301769">
    <property type="component" value="Unassembled WGS sequence"/>
</dbReference>
<evidence type="ECO:0000259" key="10">
    <source>
        <dbReference type="PROSITE" id="PS51371"/>
    </source>
</evidence>
<dbReference type="GO" id="GO:0005247">
    <property type="term" value="F:voltage-gated chloride channel activity"/>
    <property type="evidence" value="ECO:0007669"/>
    <property type="project" value="TreeGrafter"/>
</dbReference>
<keyword evidence="5 9" id="KW-0406">Ion transport</keyword>
<dbReference type="CDD" id="cd03684">
    <property type="entry name" value="ClC_3_like"/>
    <property type="match status" value="1"/>
</dbReference>
<feature type="transmembrane region" description="Helical" evidence="9">
    <location>
        <begin position="488"/>
        <end position="508"/>
    </location>
</feature>
<dbReference type="Pfam" id="PF00654">
    <property type="entry name" value="Voltage_CLC"/>
    <property type="match status" value="1"/>
</dbReference>
<keyword evidence="2 9" id="KW-0813">Transport</keyword>
<evidence type="ECO:0000256" key="7">
    <source>
        <dbReference type="ARBA" id="ARBA00023214"/>
    </source>
</evidence>
<feature type="transmembrane region" description="Helical" evidence="9">
    <location>
        <begin position="112"/>
        <end position="132"/>
    </location>
</feature>
<dbReference type="InterPro" id="IPR001807">
    <property type="entry name" value="ClC"/>
</dbReference>
<dbReference type="GO" id="GO:0005769">
    <property type="term" value="C:early endosome"/>
    <property type="evidence" value="ECO:0007669"/>
    <property type="project" value="TreeGrafter"/>
</dbReference>
<evidence type="ECO:0000256" key="6">
    <source>
        <dbReference type="ARBA" id="ARBA00023136"/>
    </source>
</evidence>
<evidence type="ECO:0000256" key="8">
    <source>
        <dbReference type="PROSITE-ProRule" id="PRU00703"/>
    </source>
</evidence>
<keyword evidence="12" id="KW-1185">Reference proteome</keyword>
<organism evidence="11 12">
    <name type="scientific">Rhypophila decipiens</name>
    <dbReference type="NCBI Taxonomy" id="261697"/>
    <lineage>
        <taxon>Eukaryota</taxon>
        <taxon>Fungi</taxon>
        <taxon>Dikarya</taxon>
        <taxon>Ascomycota</taxon>
        <taxon>Pezizomycotina</taxon>
        <taxon>Sordariomycetes</taxon>
        <taxon>Sordariomycetidae</taxon>
        <taxon>Sordariales</taxon>
        <taxon>Naviculisporaceae</taxon>
        <taxon>Rhypophila</taxon>
    </lineage>
</organism>
<dbReference type="EMBL" id="MU858333">
    <property type="protein sequence ID" value="KAK4206957.1"/>
    <property type="molecule type" value="Genomic_DNA"/>
</dbReference>
<dbReference type="SUPFAM" id="SSF54631">
    <property type="entry name" value="CBS-domain pair"/>
    <property type="match status" value="1"/>
</dbReference>
<evidence type="ECO:0000313" key="11">
    <source>
        <dbReference type="EMBL" id="KAK4206957.1"/>
    </source>
</evidence>
<evidence type="ECO:0000256" key="2">
    <source>
        <dbReference type="ARBA" id="ARBA00022448"/>
    </source>
</evidence>
<feature type="transmembrane region" description="Helical" evidence="9">
    <location>
        <begin position="394"/>
        <end position="411"/>
    </location>
</feature>
<dbReference type="GO" id="GO:0005886">
    <property type="term" value="C:plasma membrane"/>
    <property type="evidence" value="ECO:0007669"/>
    <property type="project" value="TreeGrafter"/>
</dbReference>
<dbReference type="InterPro" id="IPR046342">
    <property type="entry name" value="CBS_dom_sf"/>
</dbReference>
<dbReference type="Gene3D" id="1.10.3080.10">
    <property type="entry name" value="Clc chloride channel"/>
    <property type="match status" value="1"/>
</dbReference>
<evidence type="ECO:0000256" key="4">
    <source>
        <dbReference type="ARBA" id="ARBA00022989"/>
    </source>
</evidence>
<dbReference type="Pfam" id="PF00571">
    <property type="entry name" value="CBS"/>
    <property type="match status" value="1"/>
</dbReference>
<dbReference type="PRINTS" id="PR00762">
    <property type="entry name" value="CLCHANNEL"/>
</dbReference>
<name>A0AAN6XYQ5_9PEZI</name>
<dbReference type="InterPro" id="IPR014743">
    <property type="entry name" value="Cl-channel_core"/>
</dbReference>
<proteinExistence type="inferred from homology"/>
<feature type="transmembrane region" description="Helical" evidence="9">
    <location>
        <begin position="540"/>
        <end position="559"/>
    </location>
</feature>
<reference evidence="11" key="1">
    <citation type="journal article" date="2023" name="Mol. Phylogenet. Evol.">
        <title>Genome-scale phylogeny and comparative genomics of the fungal order Sordariales.</title>
        <authorList>
            <person name="Hensen N."/>
            <person name="Bonometti L."/>
            <person name="Westerberg I."/>
            <person name="Brannstrom I.O."/>
            <person name="Guillou S."/>
            <person name="Cros-Aarteil S."/>
            <person name="Calhoun S."/>
            <person name="Haridas S."/>
            <person name="Kuo A."/>
            <person name="Mondo S."/>
            <person name="Pangilinan J."/>
            <person name="Riley R."/>
            <person name="LaButti K."/>
            <person name="Andreopoulos B."/>
            <person name="Lipzen A."/>
            <person name="Chen C."/>
            <person name="Yan M."/>
            <person name="Daum C."/>
            <person name="Ng V."/>
            <person name="Clum A."/>
            <person name="Steindorff A."/>
            <person name="Ohm R.A."/>
            <person name="Martin F."/>
            <person name="Silar P."/>
            <person name="Natvig D.O."/>
            <person name="Lalanne C."/>
            <person name="Gautier V."/>
            <person name="Ament-Velasquez S.L."/>
            <person name="Kruys A."/>
            <person name="Hutchinson M.I."/>
            <person name="Powell A.J."/>
            <person name="Barry K."/>
            <person name="Miller A.N."/>
            <person name="Grigoriev I.V."/>
            <person name="Debuchy R."/>
            <person name="Gladieux P."/>
            <person name="Hiltunen Thoren M."/>
            <person name="Johannesson H."/>
        </authorList>
    </citation>
    <scope>NUCLEOTIDE SEQUENCE</scope>
    <source>
        <strain evidence="11">PSN293</strain>
    </source>
</reference>
<keyword evidence="6 9" id="KW-0472">Membrane</keyword>
<evidence type="ECO:0000256" key="9">
    <source>
        <dbReference type="RuleBase" id="RU361221"/>
    </source>
</evidence>
<comment type="similarity">
    <text evidence="9">Belongs to the chloride channel (TC 2.A.49) family.</text>
</comment>
<dbReference type="Gene3D" id="3.10.580.10">
    <property type="entry name" value="CBS-domain"/>
    <property type="match status" value="1"/>
</dbReference>
<comment type="caution">
    <text evidence="9">Lacks conserved residue(s) required for the propagation of feature annotation.</text>
</comment>
<reference evidence="11" key="2">
    <citation type="submission" date="2023-05" db="EMBL/GenBank/DDBJ databases">
        <authorList>
            <consortium name="Lawrence Berkeley National Laboratory"/>
            <person name="Steindorff A."/>
            <person name="Hensen N."/>
            <person name="Bonometti L."/>
            <person name="Westerberg I."/>
            <person name="Brannstrom I.O."/>
            <person name="Guillou S."/>
            <person name="Cros-Aarteil S."/>
            <person name="Calhoun S."/>
            <person name="Haridas S."/>
            <person name="Kuo A."/>
            <person name="Mondo S."/>
            <person name="Pangilinan J."/>
            <person name="Riley R."/>
            <person name="Labutti K."/>
            <person name="Andreopoulos B."/>
            <person name="Lipzen A."/>
            <person name="Chen C."/>
            <person name="Yanf M."/>
            <person name="Daum C."/>
            <person name="Ng V."/>
            <person name="Clum A."/>
            <person name="Ohm R."/>
            <person name="Martin F."/>
            <person name="Silar P."/>
            <person name="Natvig D."/>
            <person name="Lalanne C."/>
            <person name="Gautier V."/>
            <person name="Ament-Velasquez S.L."/>
            <person name="Kruys A."/>
            <person name="Hutchinson M.I."/>
            <person name="Powell A.J."/>
            <person name="Barry K."/>
            <person name="Miller A.N."/>
            <person name="Grigoriev I.V."/>
            <person name="Debuchy R."/>
            <person name="Gladieux P."/>
            <person name="Thoren M.H."/>
            <person name="Johannesson H."/>
        </authorList>
    </citation>
    <scope>NUCLEOTIDE SEQUENCE</scope>
    <source>
        <strain evidence="11">PSN293</strain>
    </source>
</reference>
<feature type="transmembrane region" description="Helical" evidence="9">
    <location>
        <begin position="180"/>
        <end position="197"/>
    </location>
</feature>
<comment type="subcellular location">
    <subcellularLocation>
        <location evidence="1 9">Membrane</location>
        <topology evidence="1 9">Multi-pass membrane protein</topology>
    </subcellularLocation>
</comment>
<dbReference type="PANTHER" id="PTHR45711">
    <property type="entry name" value="CHLORIDE CHANNEL PROTEIN"/>
    <property type="match status" value="1"/>
</dbReference>
<dbReference type="InterPro" id="IPR000644">
    <property type="entry name" value="CBS_dom"/>
</dbReference>
<evidence type="ECO:0000256" key="1">
    <source>
        <dbReference type="ARBA" id="ARBA00004141"/>
    </source>
</evidence>
<accession>A0AAN6XYQ5</accession>
<gene>
    <name evidence="11" type="ORF">QBC37DRAFT_105123</name>
</gene>
<evidence type="ECO:0000256" key="5">
    <source>
        <dbReference type="ARBA" id="ARBA00023065"/>
    </source>
</evidence>
<protein>
    <recommendedName>
        <fullName evidence="9">Chloride channel protein</fullName>
    </recommendedName>
</protein>
<evidence type="ECO:0000256" key="3">
    <source>
        <dbReference type="ARBA" id="ARBA00022692"/>
    </source>
</evidence>
<keyword evidence="3 9" id="KW-0812">Transmembrane</keyword>
<keyword evidence="7 9" id="KW-0868">Chloride</keyword>
<feature type="transmembrane region" description="Helical" evidence="9">
    <location>
        <begin position="317"/>
        <end position="340"/>
    </location>
</feature>
<evidence type="ECO:0000313" key="12">
    <source>
        <dbReference type="Proteomes" id="UP001301769"/>
    </source>
</evidence>
<dbReference type="SUPFAM" id="SSF81340">
    <property type="entry name" value="Clc chloride channel"/>
    <property type="match status" value="1"/>
</dbReference>
<dbReference type="AlphaFoldDB" id="A0AAN6XYQ5"/>
<comment type="caution">
    <text evidence="11">The sequence shown here is derived from an EMBL/GenBank/DDBJ whole genome shotgun (WGS) entry which is preliminary data.</text>
</comment>
<feature type="domain" description="CBS" evidence="10">
    <location>
        <begin position="713"/>
        <end position="770"/>
    </location>
</feature>
<dbReference type="CDD" id="cd02205">
    <property type="entry name" value="CBS_pair_SF"/>
    <property type="match status" value="1"/>
</dbReference>
<dbReference type="PROSITE" id="PS51371">
    <property type="entry name" value="CBS"/>
    <property type="match status" value="1"/>
</dbReference>